<dbReference type="InterPro" id="IPR050698">
    <property type="entry name" value="MBL"/>
</dbReference>
<comment type="caution">
    <text evidence="4">The sequence shown here is derived from an EMBL/GenBank/DDBJ whole genome shotgun (WGS) entry which is preliminary data.</text>
</comment>
<dbReference type="InterPro" id="IPR001279">
    <property type="entry name" value="Metallo-B-lactamas"/>
</dbReference>
<dbReference type="CDD" id="cd16295">
    <property type="entry name" value="TTHA0252-CPSF-like_MBL-fold"/>
    <property type="match status" value="1"/>
</dbReference>
<evidence type="ECO:0000259" key="2">
    <source>
        <dbReference type="SMART" id="SM00849"/>
    </source>
</evidence>
<reference evidence="4 5" key="1">
    <citation type="journal article" date="2016" name="Nat. Commun.">
        <title>Thousands of microbial genomes shed light on interconnected biogeochemical processes in an aquifer system.</title>
        <authorList>
            <person name="Anantharaman K."/>
            <person name="Brown C.T."/>
            <person name="Hug L.A."/>
            <person name="Sharon I."/>
            <person name="Castelle C.J."/>
            <person name="Probst A.J."/>
            <person name="Thomas B.C."/>
            <person name="Singh A."/>
            <person name="Wilkins M.J."/>
            <person name="Karaoz U."/>
            <person name="Brodie E.L."/>
            <person name="Williams K.H."/>
            <person name="Hubbard S.S."/>
            <person name="Banfield J.F."/>
        </authorList>
    </citation>
    <scope>NUCLEOTIDE SEQUENCE [LARGE SCALE GENOMIC DNA]</scope>
</reference>
<evidence type="ECO:0000313" key="4">
    <source>
        <dbReference type="EMBL" id="OGG55173.1"/>
    </source>
</evidence>
<dbReference type="SMART" id="SM00849">
    <property type="entry name" value="Lactamase_B"/>
    <property type="match status" value="1"/>
</dbReference>
<dbReference type="Pfam" id="PF10996">
    <property type="entry name" value="Beta-Casp"/>
    <property type="match status" value="1"/>
</dbReference>
<name>A0A1F6D165_9BACT</name>
<dbReference type="Pfam" id="PF07521">
    <property type="entry name" value="RMMBL"/>
    <property type="match status" value="1"/>
</dbReference>
<dbReference type="GO" id="GO:0004521">
    <property type="term" value="F:RNA endonuclease activity"/>
    <property type="evidence" value="ECO:0007669"/>
    <property type="project" value="TreeGrafter"/>
</dbReference>
<feature type="domain" description="Beta-Casp" evidence="3">
    <location>
        <begin position="243"/>
        <end position="368"/>
    </location>
</feature>
<dbReference type="PANTHER" id="PTHR11203">
    <property type="entry name" value="CLEAVAGE AND POLYADENYLATION SPECIFICITY FACTOR FAMILY MEMBER"/>
    <property type="match status" value="1"/>
</dbReference>
<evidence type="ECO:0000259" key="3">
    <source>
        <dbReference type="SMART" id="SM01027"/>
    </source>
</evidence>
<dbReference type="SUPFAM" id="SSF56281">
    <property type="entry name" value="Metallo-hydrolase/oxidoreductase"/>
    <property type="match status" value="1"/>
</dbReference>
<dbReference type="InterPro" id="IPR011108">
    <property type="entry name" value="RMMBL"/>
</dbReference>
<gene>
    <name evidence="4" type="ORF">A3D62_02590</name>
</gene>
<accession>A0A1F6D165</accession>
<evidence type="ECO:0008006" key="6">
    <source>
        <dbReference type="Google" id="ProtNLM"/>
    </source>
</evidence>
<dbReference type="Proteomes" id="UP000177659">
    <property type="component" value="Unassembled WGS sequence"/>
</dbReference>
<sequence>MTRKSTLTFWGGAGTVTGANFLFESGSLRLLVDCGLIQGSEFCDQCNYDPFPYNPKEIGILFATHAHADHIGRIPKLVKEGFTNVIYSTAATRDLAEVMLEDAVGILKREALRLGRRPLYDSADVRKALNLWKTVSYHETIPLGEGFSAILKDAGHILGSAMVELSREGRRIVFTGDLGNSPSILMPDTEKVEDATYLVMESVYGNRTHEAKDDRSLMLQKAVEDTVKRGGTLVIPSFSIERTQTILYELNKLFEQNIIPSVPVFLDSPLAIKVTDIYRRYTKLLNDKVQEGVHSGDDVFDFPSLSLTASSYESREIVDAPSPKIIIAGAGMSGGGRIVQHEKEHLSDAKNMLLLVGYQVAGSLGRKIQDGAKEVVIFNERVPIRAEVRTIRGFSGHRDSVGLVAFVEQTAESLERVFVVMGEPKASLFLVQRLRDYLGVHAISPEKGESFELQL</sequence>
<dbReference type="SMART" id="SM01027">
    <property type="entry name" value="Beta-Casp"/>
    <property type="match status" value="1"/>
</dbReference>
<proteinExistence type="predicted"/>
<dbReference type="Gene3D" id="3.60.15.10">
    <property type="entry name" value="Ribonuclease Z/Hydroxyacylglutathione hydrolase-like"/>
    <property type="match status" value="1"/>
</dbReference>
<dbReference type="GO" id="GO:0016787">
    <property type="term" value="F:hydrolase activity"/>
    <property type="evidence" value="ECO:0007669"/>
    <property type="project" value="UniProtKB-KW"/>
</dbReference>
<dbReference type="PANTHER" id="PTHR11203:SF37">
    <property type="entry name" value="INTEGRATOR COMPLEX SUBUNIT 11"/>
    <property type="match status" value="1"/>
</dbReference>
<evidence type="ECO:0000256" key="1">
    <source>
        <dbReference type="ARBA" id="ARBA00022801"/>
    </source>
</evidence>
<dbReference type="Gene3D" id="3.40.50.10890">
    <property type="match status" value="1"/>
</dbReference>
<protein>
    <recommendedName>
        <fullName evidence="6">MBL fold hydrolase</fullName>
    </recommendedName>
</protein>
<dbReference type="InterPro" id="IPR036866">
    <property type="entry name" value="RibonucZ/Hydroxyglut_hydro"/>
</dbReference>
<keyword evidence="1" id="KW-0378">Hydrolase</keyword>
<dbReference type="EMBL" id="MFLC01000012">
    <property type="protein sequence ID" value="OGG55173.1"/>
    <property type="molecule type" value="Genomic_DNA"/>
</dbReference>
<organism evidence="4 5">
    <name type="scientific">Candidatus Kaiserbacteria bacterium RIFCSPHIGHO2_02_FULL_49_11</name>
    <dbReference type="NCBI Taxonomy" id="1798489"/>
    <lineage>
        <taxon>Bacteria</taxon>
        <taxon>Candidatus Kaiseribacteriota</taxon>
    </lineage>
</organism>
<dbReference type="Pfam" id="PF00753">
    <property type="entry name" value="Lactamase_B"/>
    <property type="match status" value="1"/>
</dbReference>
<dbReference type="AlphaFoldDB" id="A0A1F6D165"/>
<dbReference type="InterPro" id="IPR022712">
    <property type="entry name" value="Beta_Casp"/>
</dbReference>
<evidence type="ECO:0000313" key="5">
    <source>
        <dbReference type="Proteomes" id="UP000177659"/>
    </source>
</evidence>
<feature type="domain" description="Metallo-beta-lactamase" evidence="2">
    <location>
        <begin position="17"/>
        <end position="207"/>
    </location>
</feature>